<keyword evidence="5" id="KW-0732">Signal</keyword>
<reference evidence="8" key="1">
    <citation type="submission" date="2014-04" db="EMBL/GenBank/DDBJ databases">
        <authorList>
            <person name="Wei Y."/>
            <person name="Huang G."/>
            <person name="Cheng X."/>
        </authorList>
    </citation>
    <scope>NUCLEOTIDE SEQUENCE [LARGE SCALE GENOMIC DNA]</scope>
</reference>
<evidence type="ECO:0000256" key="3">
    <source>
        <dbReference type="ARBA" id="ARBA00012886"/>
    </source>
</evidence>
<keyword evidence="4" id="KW-0964">Secreted</keyword>
<proteinExistence type="inferred from homology"/>
<dbReference type="EMBL" id="KJ755191">
    <property type="protein sequence ID" value="AJP09128.1"/>
    <property type="molecule type" value="Genomic_DNA"/>
</dbReference>
<dbReference type="GeneID" id="41900764"/>
<dbReference type="GO" id="GO:0046900">
    <property type="term" value="P:tetrahydrofolylpolyglutamate metabolic process"/>
    <property type="evidence" value="ECO:0007669"/>
    <property type="project" value="TreeGrafter"/>
</dbReference>
<evidence type="ECO:0000256" key="1">
    <source>
        <dbReference type="ARBA" id="ARBA00004239"/>
    </source>
</evidence>
<dbReference type="GO" id="GO:0034722">
    <property type="term" value="F:gamma-glutamyl-peptidase activity"/>
    <property type="evidence" value="ECO:0007669"/>
    <property type="project" value="UniProtKB-EC"/>
</dbReference>
<organism evidence="7 8">
    <name type="scientific">Heliothis virescens ascovirus 3f</name>
    <dbReference type="NCBI Taxonomy" id="328614"/>
    <lineage>
        <taxon>Viruses</taxon>
        <taxon>Varidnaviria</taxon>
        <taxon>Bamfordvirae</taxon>
        <taxon>Nucleocytoviricota</taxon>
        <taxon>Megaviricetes</taxon>
        <taxon>Pimascovirales</taxon>
        <taxon>Pimascovirales incertae sedis</taxon>
        <taxon>Ascoviridae</taxon>
        <taxon>Ascovirus</taxon>
        <taxon>Ascovirus hvav3a</taxon>
    </lineage>
</organism>
<evidence type="ECO:0000313" key="7">
    <source>
        <dbReference type="EMBL" id="AJP09128.1"/>
    </source>
</evidence>
<keyword evidence="6" id="KW-0378">Hydrolase</keyword>
<name>A0A171PVP6_9VIRU</name>
<dbReference type="InterPro" id="IPR011697">
    <property type="entry name" value="Peptidase_C26"/>
</dbReference>
<evidence type="ECO:0000313" key="8">
    <source>
        <dbReference type="Proteomes" id="UP000232922"/>
    </source>
</evidence>
<dbReference type="SUPFAM" id="SSF52317">
    <property type="entry name" value="Class I glutamine amidotransferase-like"/>
    <property type="match status" value="1"/>
</dbReference>
<sequence length="313" mass="35596">MLNVLTLLLFVASRMYPFVSSKSIVIGILAQRCHTNLTQCSGHDESKNYIVASYVKAIEASGAQVIPVLSSIRDEEYYRDIARTVNGILLPGGKILDEEYEKAVKFLVRASKTLYDRHNISLPILGVCLGMGALLYDEFGETIRTNSACSAHQNEPLRFTHDYENGRLFKNAYEHSRKCVESFETTPLAIQANTHCITEKVINDVNMKRTWHVSSYTFDDDGIKHAATVEHRVYPLFGVSFHPEKSAFETSEPRFSTHFPVALQCNRYFYDFFIEYASNNNNTTVDIVQKSIFNYPVVYSSASGCYFKQTYVF</sequence>
<comment type="similarity">
    <text evidence="2">Belongs to the peptidase C26 family.</text>
</comment>
<dbReference type="InterPro" id="IPR029062">
    <property type="entry name" value="Class_I_gatase-like"/>
</dbReference>
<comment type="subcellular location">
    <subcellularLocation>
        <location evidence="1">Secreted</location>
        <location evidence="1">Extracellular space</location>
    </subcellularLocation>
</comment>
<protein>
    <recommendedName>
        <fullName evidence="3">folate gamma-glutamyl hydrolase</fullName>
        <ecNumber evidence="3">3.4.19.9</ecNumber>
    </recommendedName>
</protein>
<dbReference type="Proteomes" id="UP000232922">
    <property type="component" value="Genome"/>
</dbReference>
<dbReference type="PROSITE" id="PS51275">
    <property type="entry name" value="PEPTIDASE_C26_GGH"/>
    <property type="match status" value="1"/>
</dbReference>
<accession>A0A171PVP6</accession>
<dbReference type="PANTHER" id="PTHR11315:SF0">
    <property type="entry name" value="FOLATE GAMMA-GLUTAMYL HYDROLASE"/>
    <property type="match status" value="1"/>
</dbReference>
<dbReference type="RefSeq" id="YP_009701628.1">
    <property type="nucleotide sequence ID" value="NC_044938.1"/>
</dbReference>
<dbReference type="EC" id="3.4.19.9" evidence="3"/>
<evidence type="ECO:0000256" key="6">
    <source>
        <dbReference type="ARBA" id="ARBA00022801"/>
    </source>
</evidence>
<evidence type="ECO:0000256" key="5">
    <source>
        <dbReference type="ARBA" id="ARBA00022729"/>
    </source>
</evidence>
<dbReference type="PANTHER" id="PTHR11315">
    <property type="entry name" value="PROTEASE FAMILY C26 GAMMA-GLUTAMYL HYDROLASE"/>
    <property type="match status" value="1"/>
</dbReference>
<dbReference type="KEGG" id="vg:41900764"/>
<dbReference type="InterPro" id="IPR015527">
    <property type="entry name" value="Pept_C26_g-glut_hydrolase"/>
</dbReference>
<dbReference type="Pfam" id="PF07722">
    <property type="entry name" value="Peptidase_C26"/>
    <property type="match status" value="1"/>
</dbReference>
<dbReference type="PROSITE" id="PS51273">
    <property type="entry name" value="GATASE_TYPE_1"/>
    <property type="match status" value="1"/>
</dbReference>
<dbReference type="GO" id="GO:0005576">
    <property type="term" value="C:extracellular region"/>
    <property type="evidence" value="ECO:0007669"/>
    <property type="project" value="UniProtKB-SubCell"/>
</dbReference>
<evidence type="ECO:0000256" key="2">
    <source>
        <dbReference type="ARBA" id="ARBA00011083"/>
    </source>
</evidence>
<dbReference type="Gene3D" id="3.40.50.880">
    <property type="match status" value="1"/>
</dbReference>
<evidence type="ECO:0000256" key="4">
    <source>
        <dbReference type="ARBA" id="ARBA00022525"/>
    </source>
</evidence>